<accession>A0A0A2C619</accession>
<dbReference type="EMBL" id="JNAX01000005">
    <property type="protein sequence ID" value="KGG21816.1"/>
    <property type="molecule type" value="Genomic_DNA"/>
</dbReference>
<dbReference type="AlphaFoldDB" id="A0A0A2C619"/>
<dbReference type="InterPro" id="IPR032585">
    <property type="entry name" value="DUF4912"/>
</dbReference>
<comment type="caution">
    <text evidence="1">The sequence shown here is derived from an EMBL/GenBank/DDBJ whole genome shotgun (WGS) entry which is preliminary data.</text>
</comment>
<dbReference type="Proteomes" id="UP000030392">
    <property type="component" value="Unassembled WGS sequence"/>
</dbReference>
<sequence length="165" mass="19411">MKEYIWNSVHKLTNSFSILTVNNVGNGYIKCMWEISRIDHLRIELSNSCFYAIRLFDISNNRNKNNSTCIMKEIEISKFQSSITFPIPVNKGVYYFEFGYRKKDGKWRKLAYQKLNLGYRIKKLLKSFDNDSWFDPKIRINEVSLHEEAYQLSLNSVIGGSENIS</sequence>
<protein>
    <recommendedName>
        <fullName evidence="3">DUF4912 domain-containing protein</fullName>
    </recommendedName>
</protein>
<evidence type="ECO:0000313" key="1">
    <source>
        <dbReference type="EMBL" id="KGG21816.1"/>
    </source>
</evidence>
<reference evidence="2" key="1">
    <citation type="journal article" date="2014" name="Sci. Data">
        <title>Genomes of diverse isolates of the marine cyanobacterium Prochlorococcus.</title>
        <authorList>
            <person name="Biller S."/>
            <person name="Berube P."/>
            <person name="Thompson J."/>
            <person name="Kelly L."/>
            <person name="Roggensack S."/>
            <person name="Awad L."/>
            <person name="Roache-Johnson K."/>
            <person name="Ding H."/>
            <person name="Giovannoni S.J."/>
            <person name="Moore L.R."/>
            <person name="Chisholm S.W."/>
        </authorList>
    </citation>
    <scope>NUCLEOTIDE SEQUENCE [LARGE SCALE GENOMIC DNA]</scope>
    <source>
        <strain evidence="2">PAC1</strain>
    </source>
</reference>
<evidence type="ECO:0000313" key="2">
    <source>
        <dbReference type="Proteomes" id="UP000030392"/>
    </source>
</evidence>
<dbReference type="Pfam" id="PF16258">
    <property type="entry name" value="DUF4912"/>
    <property type="match status" value="1"/>
</dbReference>
<evidence type="ECO:0008006" key="3">
    <source>
        <dbReference type="Google" id="ProtNLM"/>
    </source>
</evidence>
<gene>
    <name evidence="1" type="ORF">EV03_0557</name>
</gene>
<proteinExistence type="predicted"/>
<organism evidence="1 2">
    <name type="scientific">Prochlorococcus marinus str. PAC1</name>
    <dbReference type="NCBI Taxonomy" id="59924"/>
    <lineage>
        <taxon>Bacteria</taxon>
        <taxon>Bacillati</taxon>
        <taxon>Cyanobacteriota</taxon>
        <taxon>Cyanophyceae</taxon>
        <taxon>Synechococcales</taxon>
        <taxon>Prochlorococcaceae</taxon>
        <taxon>Prochlorococcus</taxon>
    </lineage>
</organism>
<name>A0A0A2C619_PROMR</name>